<keyword evidence="2" id="KW-0092">Biotin</keyword>
<dbReference type="PROSITE" id="PS51733">
    <property type="entry name" value="BPL_LPL_CATALYTIC"/>
    <property type="match status" value="1"/>
</dbReference>
<proteinExistence type="inferred from homology"/>
<evidence type="ECO:0000256" key="1">
    <source>
        <dbReference type="ARBA" id="ARBA00022598"/>
    </source>
</evidence>
<feature type="binding site" evidence="2">
    <location>
        <position position="111"/>
    </location>
    <ligand>
        <name>biotin</name>
        <dbReference type="ChEBI" id="CHEBI:57586"/>
    </ligand>
</feature>
<dbReference type="PANTHER" id="PTHR12835:SF5">
    <property type="entry name" value="BIOTIN--PROTEIN LIGASE"/>
    <property type="match status" value="1"/>
</dbReference>
<keyword evidence="2" id="KW-0067">ATP-binding</keyword>
<dbReference type="SUPFAM" id="SSF55681">
    <property type="entry name" value="Class II aaRS and biotin synthetases"/>
    <property type="match status" value="1"/>
</dbReference>
<sequence>MTTRTELLKLLRSSRGEFLSGQKIGETLGVSRNSVWKAVAQLKKEGYPIEGRSNAGYRLTAAADPLTPGDVESVLRVPCDVQVHDVVTSTNDIARSMPLSHRPAAIIANQQSAGRGRLGRSFESPGGTGLYMTIALKPAFALNKALFVTMACAVATCRAIERVCGVSPSIKWVNDIFLEQKKICGILTEAQSNLETGEIDSLIIGTGINCFPGSFSPEISHIAGCISDTPGAFSRGELAGELINQTADVLENIESRSFFSEYRARCFILGQRILVHAHYDSRSTLALARDIDEDGGLVVEYLEGPRAGILETLHTGEISIAPAQ</sequence>
<keyword evidence="2" id="KW-0238">DNA-binding</keyword>
<feature type="binding site" evidence="2">
    <location>
        <begin position="89"/>
        <end position="91"/>
    </location>
    <ligand>
        <name>biotin</name>
        <dbReference type="ChEBI" id="CHEBI:57586"/>
    </ligand>
</feature>
<dbReference type="InterPro" id="IPR013196">
    <property type="entry name" value="HTH_11"/>
</dbReference>
<dbReference type="EC" id="6.3.4.15" evidence="2"/>
<keyword evidence="2" id="KW-0547">Nucleotide-binding</keyword>
<dbReference type="OrthoDB" id="9807064at2"/>
<dbReference type="PANTHER" id="PTHR12835">
    <property type="entry name" value="BIOTIN PROTEIN LIGASE"/>
    <property type="match status" value="1"/>
</dbReference>
<comment type="function">
    <text evidence="2">Acts both as a biotin--[acetyl-CoA-carboxylase] ligase and a repressor.</text>
</comment>
<comment type="caution">
    <text evidence="4">The sequence shown here is derived from an EMBL/GenBank/DDBJ whole genome shotgun (WGS) entry which is preliminary data.</text>
</comment>
<dbReference type="STRING" id="1261640.BHK98_09295"/>
<comment type="similarity">
    <text evidence="2">Belongs to the biotin--protein ligase family.</text>
</comment>
<feature type="binding site" evidence="2">
    <location>
        <position position="182"/>
    </location>
    <ligand>
        <name>biotin</name>
        <dbReference type="ChEBI" id="CHEBI:57586"/>
    </ligand>
</feature>
<dbReference type="AlphaFoldDB" id="A0A1Q9JJ44"/>
<dbReference type="InterPro" id="IPR004408">
    <property type="entry name" value="Biotin_CoA_COase_ligase"/>
</dbReference>
<accession>A0A1Q9JJ44</accession>
<organism evidence="4 5">
    <name type="scientific">Hornefia porci</name>
    <dbReference type="NCBI Taxonomy" id="2652292"/>
    <lineage>
        <taxon>Bacteria</taxon>
        <taxon>Bacillati</taxon>
        <taxon>Bacillota</taxon>
        <taxon>Clostridia</taxon>
        <taxon>Peptostreptococcales</taxon>
        <taxon>Anaerovoracaceae</taxon>
        <taxon>Hornefia</taxon>
    </lineage>
</organism>
<evidence type="ECO:0000259" key="3">
    <source>
        <dbReference type="PROSITE" id="PS51733"/>
    </source>
</evidence>
<dbReference type="EMBL" id="MJIE01000001">
    <property type="protein sequence ID" value="OLR56242.1"/>
    <property type="molecule type" value="Genomic_DNA"/>
</dbReference>
<dbReference type="RefSeq" id="WP_075713674.1">
    <property type="nucleotide sequence ID" value="NZ_MJIE01000001.1"/>
</dbReference>
<dbReference type="GO" id="GO:0016740">
    <property type="term" value="F:transferase activity"/>
    <property type="evidence" value="ECO:0007669"/>
    <property type="project" value="UniProtKB-ARBA"/>
</dbReference>
<comment type="catalytic activity">
    <reaction evidence="2">
        <text>biotin + L-lysyl-[protein] + ATP = N(6)-biotinyl-L-lysyl-[protein] + AMP + diphosphate + H(+)</text>
        <dbReference type="Rhea" id="RHEA:11756"/>
        <dbReference type="Rhea" id="RHEA-COMP:9752"/>
        <dbReference type="Rhea" id="RHEA-COMP:10505"/>
        <dbReference type="ChEBI" id="CHEBI:15378"/>
        <dbReference type="ChEBI" id="CHEBI:29969"/>
        <dbReference type="ChEBI" id="CHEBI:30616"/>
        <dbReference type="ChEBI" id="CHEBI:33019"/>
        <dbReference type="ChEBI" id="CHEBI:57586"/>
        <dbReference type="ChEBI" id="CHEBI:83144"/>
        <dbReference type="ChEBI" id="CHEBI:456215"/>
        <dbReference type="EC" id="6.3.4.15"/>
    </reaction>
</comment>
<keyword evidence="5" id="KW-1185">Reference proteome</keyword>
<dbReference type="GO" id="GO:0004077">
    <property type="term" value="F:biotin--[biotin carboxyl-carrier protein] ligase activity"/>
    <property type="evidence" value="ECO:0007669"/>
    <property type="project" value="UniProtKB-UniRule"/>
</dbReference>
<dbReference type="HAMAP" id="MF_00978">
    <property type="entry name" value="Bifunct_BirA"/>
    <property type="match status" value="1"/>
</dbReference>
<evidence type="ECO:0000313" key="4">
    <source>
        <dbReference type="EMBL" id="OLR56242.1"/>
    </source>
</evidence>
<gene>
    <name evidence="2" type="primary">birA</name>
    <name evidence="4" type="ORF">BHK98_09295</name>
</gene>
<evidence type="ECO:0000313" key="5">
    <source>
        <dbReference type="Proteomes" id="UP000187404"/>
    </source>
</evidence>
<protein>
    <recommendedName>
        <fullName evidence="2">Bifunctional ligase/repressor BirA</fullName>
    </recommendedName>
    <alternativeName>
        <fullName evidence="2">Biotin--[acetyl-CoA-carboxylase] ligase</fullName>
        <ecNumber evidence="2">6.3.4.15</ecNumber>
    </alternativeName>
    <alternativeName>
        <fullName evidence="2">Biotin--protein ligase</fullName>
    </alternativeName>
    <alternativeName>
        <fullName evidence="2">Biotin-[acetyl-CoA carboxylase] synthetase</fullName>
    </alternativeName>
</protein>
<dbReference type="InterPro" id="IPR045864">
    <property type="entry name" value="aa-tRNA-synth_II/BPL/LPL"/>
</dbReference>
<dbReference type="InterPro" id="IPR036390">
    <property type="entry name" value="WH_DNA-bd_sf"/>
</dbReference>
<dbReference type="NCBIfam" id="TIGR00121">
    <property type="entry name" value="birA_ligase"/>
    <property type="match status" value="1"/>
</dbReference>
<dbReference type="GO" id="GO:0006355">
    <property type="term" value="P:regulation of DNA-templated transcription"/>
    <property type="evidence" value="ECO:0007669"/>
    <property type="project" value="UniProtKB-UniRule"/>
</dbReference>
<reference evidence="4 5" key="1">
    <citation type="journal article" date="2016" name="Appl. Environ. Microbiol.">
        <title>Function and Phylogeny of Bacterial Butyryl Coenzyme A:Acetate Transferases and Their Diversity in the Proximal Colon of Swine.</title>
        <authorList>
            <person name="Trachsel J."/>
            <person name="Bayles D.O."/>
            <person name="Looft T."/>
            <person name="Levine U.Y."/>
            <person name="Allen H.K."/>
        </authorList>
    </citation>
    <scope>NUCLEOTIDE SEQUENCE [LARGE SCALE GENOMIC DNA]</scope>
    <source>
        <strain evidence="4 5">68-3-10</strain>
    </source>
</reference>
<keyword evidence="1 2" id="KW-0436">Ligase</keyword>
<dbReference type="Pfam" id="PF03099">
    <property type="entry name" value="BPL_LplA_LipB"/>
    <property type="match status" value="1"/>
</dbReference>
<dbReference type="Gene3D" id="3.30.930.10">
    <property type="entry name" value="Bira Bifunctional Protein, Domain 2"/>
    <property type="match status" value="1"/>
</dbReference>
<keyword evidence="2" id="KW-0804">Transcription</keyword>
<dbReference type="GO" id="GO:0003677">
    <property type="term" value="F:DNA binding"/>
    <property type="evidence" value="ECO:0007669"/>
    <property type="project" value="UniProtKB-UniRule"/>
</dbReference>
<feature type="domain" description="BPL/LPL catalytic" evidence="3">
    <location>
        <begin position="66"/>
        <end position="254"/>
    </location>
</feature>
<feature type="DNA-binding region" description="H-T-H motif" evidence="2">
    <location>
        <begin position="21"/>
        <end position="40"/>
    </location>
</feature>
<dbReference type="InterPro" id="IPR004143">
    <property type="entry name" value="BPL_LPL_catalytic"/>
</dbReference>
<dbReference type="SUPFAM" id="SSF46785">
    <property type="entry name" value="Winged helix' DNA-binding domain"/>
    <property type="match status" value="1"/>
</dbReference>
<dbReference type="InterPro" id="IPR036388">
    <property type="entry name" value="WH-like_DNA-bd_sf"/>
</dbReference>
<name>A0A1Q9JJ44_9FIRM</name>
<dbReference type="CDD" id="cd16442">
    <property type="entry name" value="BPL"/>
    <property type="match status" value="1"/>
</dbReference>
<dbReference type="Proteomes" id="UP000187404">
    <property type="component" value="Unassembled WGS sequence"/>
</dbReference>
<dbReference type="GO" id="GO:0005737">
    <property type="term" value="C:cytoplasm"/>
    <property type="evidence" value="ECO:0007669"/>
    <property type="project" value="TreeGrafter"/>
</dbReference>
<dbReference type="GO" id="GO:0005524">
    <property type="term" value="F:ATP binding"/>
    <property type="evidence" value="ECO:0007669"/>
    <property type="project" value="UniProtKB-UniRule"/>
</dbReference>
<dbReference type="Pfam" id="PF08279">
    <property type="entry name" value="HTH_11"/>
    <property type="match status" value="1"/>
</dbReference>
<evidence type="ECO:0000256" key="2">
    <source>
        <dbReference type="HAMAP-Rule" id="MF_00978"/>
    </source>
</evidence>
<dbReference type="InterPro" id="IPR030855">
    <property type="entry name" value="Bifunct_BirA"/>
</dbReference>
<dbReference type="Gene3D" id="1.10.10.10">
    <property type="entry name" value="Winged helix-like DNA-binding domain superfamily/Winged helix DNA-binding domain"/>
    <property type="match status" value="1"/>
</dbReference>
<dbReference type="GO" id="GO:0009249">
    <property type="term" value="P:protein lipoylation"/>
    <property type="evidence" value="ECO:0007669"/>
    <property type="project" value="UniProtKB-ARBA"/>
</dbReference>
<keyword evidence="2" id="KW-0678">Repressor</keyword>
<feature type="binding site" evidence="2">
    <location>
        <begin position="115"/>
        <end position="117"/>
    </location>
    <ligand>
        <name>biotin</name>
        <dbReference type="ChEBI" id="CHEBI:57586"/>
    </ligand>
</feature>
<keyword evidence="2" id="KW-0805">Transcription regulation</keyword>